<dbReference type="Gene3D" id="1.20.120.450">
    <property type="entry name" value="dinb family like domain"/>
    <property type="match status" value="1"/>
</dbReference>
<dbReference type="RefSeq" id="WP_100349377.1">
    <property type="nucleotide sequence ID" value="NZ_PGTZ01000007.1"/>
</dbReference>
<dbReference type="Proteomes" id="UP000231586">
    <property type="component" value="Unassembled WGS sequence"/>
</dbReference>
<dbReference type="OrthoDB" id="3376896at2"/>
<reference evidence="2 3" key="1">
    <citation type="submission" date="2017-11" db="EMBL/GenBank/DDBJ databases">
        <title>Genomic Encyclopedia of Archaeal and Bacterial Type Strains, Phase II (KMG-II): From Individual Species to Whole Genera.</title>
        <authorList>
            <person name="Goeker M."/>
        </authorList>
    </citation>
    <scope>NUCLEOTIDE SEQUENCE [LARGE SCALE GENOMIC DNA]</scope>
    <source>
        <strain evidence="2 3">DSM 22413</strain>
    </source>
</reference>
<comment type="caution">
    <text evidence="2">The sequence shown here is derived from an EMBL/GenBank/DDBJ whole genome shotgun (WGS) entry which is preliminary data.</text>
</comment>
<evidence type="ECO:0000259" key="1">
    <source>
        <dbReference type="Pfam" id="PF12867"/>
    </source>
</evidence>
<feature type="domain" description="DinB-like" evidence="1">
    <location>
        <begin position="56"/>
        <end position="186"/>
    </location>
</feature>
<accession>A0A2M8WS22</accession>
<proteinExistence type="predicted"/>
<sequence>MTDDATLPDATLPDATLPDEIVPDDKDWTWVLERPCPECGFDAGRASLADVVTLVRDAVPRWQERLARPDATQRPDPATWSPLEYGAHTRDVFDVFGVRLASMLESDAPEFASWDQDATALADDYAHQDPAAVARELAVTGERVATRFAAVSDDQLDRPGLRSNGSRFTVLTLGQYFVHDVVHHLHDVGA</sequence>
<keyword evidence="3" id="KW-1185">Reference proteome</keyword>
<dbReference type="InterPro" id="IPR024775">
    <property type="entry name" value="DinB-like"/>
</dbReference>
<dbReference type="InterPro" id="IPR034660">
    <property type="entry name" value="DinB/YfiT-like"/>
</dbReference>
<dbReference type="AlphaFoldDB" id="A0A2M8WS22"/>
<dbReference type="EMBL" id="PGTZ01000007">
    <property type="protein sequence ID" value="PJI93729.1"/>
    <property type="molecule type" value="Genomic_DNA"/>
</dbReference>
<dbReference type="SUPFAM" id="SSF109854">
    <property type="entry name" value="DinB/YfiT-like putative metalloenzymes"/>
    <property type="match status" value="1"/>
</dbReference>
<name>A0A2M8WS22_9MICO</name>
<organism evidence="2 3">
    <name type="scientific">Luteimicrobium subarcticum</name>
    <dbReference type="NCBI Taxonomy" id="620910"/>
    <lineage>
        <taxon>Bacteria</taxon>
        <taxon>Bacillati</taxon>
        <taxon>Actinomycetota</taxon>
        <taxon>Actinomycetes</taxon>
        <taxon>Micrococcales</taxon>
        <taxon>Luteimicrobium</taxon>
    </lineage>
</organism>
<evidence type="ECO:0000313" key="2">
    <source>
        <dbReference type="EMBL" id="PJI93729.1"/>
    </source>
</evidence>
<gene>
    <name evidence="2" type="ORF">CLV34_1203</name>
</gene>
<evidence type="ECO:0000313" key="3">
    <source>
        <dbReference type="Proteomes" id="UP000231586"/>
    </source>
</evidence>
<dbReference type="Pfam" id="PF12867">
    <property type="entry name" value="DinB_2"/>
    <property type="match status" value="1"/>
</dbReference>
<protein>
    <submittedName>
        <fullName evidence="2">DinB family protein</fullName>
    </submittedName>
</protein>